<feature type="domain" description="YMGG-like Gly-zipper" evidence="1">
    <location>
        <begin position="77"/>
        <end position="118"/>
    </location>
</feature>
<keyword evidence="3" id="KW-1185">Reference proteome</keyword>
<sequence length="159" mass="16474">MMRRKVYVGSIVLGILGATVPVLAQNLIIYPAKGQSQEQMEKDKFECYSWAKQQTGFDPMVASTTSPAASQGSTEGGVVKGAAKGALLGAGIGAIAGDAGKGAAIGAVSGGAFGGLKSRNQRKQAAQVEQQQTAQTNERINEYNRAYGACLEAKGYTVK</sequence>
<dbReference type="Pfam" id="PF13441">
    <property type="entry name" value="Gly-zipper_YMGG"/>
    <property type="match status" value="1"/>
</dbReference>
<dbReference type="AlphaFoldDB" id="A0A0M2UQV6"/>
<dbReference type="EMBL" id="LAQJ01000284">
    <property type="protein sequence ID" value="KKO18252.1"/>
    <property type="molecule type" value="Genomic_DNA"/>
</dbReference>
<proteinExistence type="predicted"/>
<evidence type="ECO:0000313" key="3">
    <source>
        <dbReference type="Proteomes" id="UP000034954"/>
    </source>
</evidence>
<dbReference type="PATRIC" id="fig|380242.3.peg.3780"/>
<evidence type="ECO:0000313" key="2">
    <source>
        <dbReference type="EMBL" id="KKO18252.1"/>
    </source>
</evidence>
<gene>
    <name evidence="2" type="ORF">BROFUL_03062</name>
</gene>
<dbReference type="InterPro" id="IPR027367">
    <property type="entry name" value="Gly-zipper_YMGG"/>
</dbReference>
<protein>
    <recommendedName>
        <fullName evidence="1">YMGG-like Gly-zipper domain-containing protein</fullName>
    </recommendedName>
</protein>
<name>A0A0M2UQV6_9BACT</name>
<accession>A0A0M2UQV6</accession>
<organism evidence="2 3">
    <name type="scientific">Candidatus Brocadia fulgida</name>
    <dbReference type="NCBI Taxonomy" id="380242"/>
    <lineage>
        <taxon>Bacteria</taxon>
        <taxon>Pseudomonadati</taxon>
        <taxon>Planctomycetota</taxon>
        <taxon>Candidatus Brocadiia</taxon>
        <taxon>Candidatus Brocadiales</taxon>
        <taxon>Candidatus Brocadiaceae</taxon>
        <taxon>Candidatus Brocadia</taxon>
    </lineage>
</organism>
<evidence type="ECO:0000259" key="1">
    <source>
        <dbReference type="Pfam" id="PF13441"/>
    </source>
</evidence>
<dbReference type="Proteomes" id="UP000034954">
    <property type="component" value="Unassembled WGS sequence"/>
</dbReference>
<reference evidence="2 3" key="1">
    <citation type="journal article" date="2013" name="BMC Microbiol.">
        <title>Identification of the type II cytochrome c maturation pathway in anammox bacteria by comparative genomics.</title>
        <authorList>
            <person name="Ferousi C."/>
            <person name="Speth D.R."/>
            <person name="Reimann J."/>
            <person name="Op den Camp H.J."/>
            <person name="Allen J.W."/>
            <person name="Keltjens J.T."/>
            <person name="Jetten M.S."/>
        </authorList>
    </citation>
    <scope>NUCLEOTIDE SEQUENCE [LARGE SCALE GENOMIC DNA]</scope>
    <source>
        <strain evidence="2">RU1</strain>
    </source>
</reference>
<comment type="caution">
    <text evidence="2">The sequence shown here is derived from an EMBL/GenBank/DDBJ whole genome shotgun (WGS) entry which is preliminary data.</text>
</comment>